<dbReference type="Proteomes" id="UP000828390">
    <property type="component" value="Unassembled WGS sequence"/>
</dbReference>
<dbReference type="PANTHER" id="PTHR14187:SF5">
    <property type="entry name" value="HEAT SHOCK 70 KDA PROTEIN 12A"/>
    <property type="match status" value="1"/>
</dbReference>
<evidence type="ECO:0000313" key="1">
    <source>
        <dbReference type="EMBL" id="KAH3716325.1"/>
    </source>
</evidence>
<dbReference type="Gene3D" id="3.30.420.40">
    <property type="match status" value="1"/>
</dbReference>
<evidence type="ECO:0000313" key="2">
    <source>
        <dbReference type="Proteomes" id="UP000828390"/>
    </source>
</evidence>
<accession>A0A9D4C392</accession>
<comment type="caution">
    <text evidence="1">The sequence shown here is derived from an EMBL/GenBank/DDBJ whole genome shotgun (WGS) entry which is preliminary data.</text>
</comment>
<name>A0A9D4C392_DREPO</name>
<reference evidence="1" key="1">
    <citation type="journal article" date="2019" name="bioRxiv">
        <title>The Genome of the Zebra Mussel, Dreissena polymorpha: A Resource for Invasive Species Research.</title>
        <authorList>
            <person name="McCartney M.A."/>
            <person name="Auch B."/>
            <person name="Kono T."/>
            <person name="Mallez S."/>
            <person name="Zhang Y."/>
            <person name="Obille A."/>
            <person name="Becker A."/>
            <person name="Abrahante J.E."/>
            <person name="Garbe J."/>
            <person name="Badalamenti J.P."/>
            <person name="Herman A."/>
            <person name="Mangelson H."/>
            <person name="Liachko I."/>
            <person name="Sullivan S."/>
            <person name="Sone E.D."/>
            <person name="Koren S."/>
            <person name="Silverstein K.A.T."/>
            <person name="Beckman K.B."/>
            <person name="Gohl D.M."/>
        </authorList>
    </citation>
    <scope>NUCLEOTIDE SEQUENCE</scope>
    <source>
        <strain evidence="1">Duluth1</strain>
        <tissue evidence="1">Whole animal</tissue>
    </source>
</reference>
<sequence>MPAVEVFGAAIRYLKDHALMQIRQRASDFHDTDIDWVLTVPAIWEDGAKQCMTLAANEEWKDERLVFDSAANGDIESVFSTSDII</sequence>
<dbReference type="AlphaFoldDB" id="A0A9D4C392"/>
<gene>
    <name evidence="1" type="ORF">DPMN_059046</name>
</gene>
<keyword evidence="2" id="KW-1185">Reference proteome</keyword>
<dbReference type="EMBL" id="JAIWYP010000013">
    <property type="protein sequence ID" value="KAH3716325.1"/>
    <property type="molecule type" value="Genomic_DNA"/>
</dbReference>
<dbReference type="PANTHER" id="PTHR14187">
    <property type="entry name" value="ALPHA KINASE/ELONGATION FACTOR 2 KINASE"/>
    <property type="match status" value="1"/>
</dbReference>
<protein>
    <submittedName>
        <fullName evidence="1">Uncharacterized protein</fullName>
    </submittedName>
</protein>
<reference evidence="1" key="2">
    <citation type="submission" date="2020-11" db="EMBL/GenBank/DDBJ databases">
        <authorList>
            <person name="McCartney M.A."/>
            <person name="Auch B."/>
            <person name="Kono T."/>
            <person name="Mallez S."/>
            <person name="Becker A."/>
            <person name="Gohl D.M."/>
            <person name="Silverstein K.A.T."/>
            <person name="Koren S."/>
            <person name="Bechman K.B."/>
            <person name="Herman A."/>
            <person name="Abrahante J.E."/>
            <person name="Garbe J."/>
        </authorList>
    </citation>
    <scope>NUCLEOTIDE SEQUENCE</scope>
    <source>
        <strain evidence="1">Duluth1</strain>
        <tissue evidence="1">Whole animal</tissue>
    </source>
</reference>
<organism evidence="1 2">
    <name type="scientific">Dreissena polymorpha</name>
    <name type="common">Zebra mussel</name>
    <name type="synonym">Mytilus polymorpha</name>
    <dbReference type="NCBI Taxonomy" id="45954"/>
    <lineage>
        <taxon>Eukaryota</taxon>
        <taxon>Metazoa</taxon>
        <taxon>Spiralia</taxon>
        <taxon>Lophotrochozoa</taxon>
        <taxon>Mollusca</taxon>
        <taxon>Bivalvia</taxon>
        <taxon>Autobranchia</taxon>
        <taxon>Heteroconchia</taxon>
        <taxon>Euheterodonta</taxon>
        <taxon>Imparidentia</taxon>
        <taxon>Neoheterodontei</taxon>
        <taxon>Myida</taxon>
        <taxon>Dreissenoidea</taxon>
        <taxon>Dreissenidae</taxon>
        <taxon>Dreissena</taxon>
    </lineage>
</organism>
<proteinExistence type="predicted"/>